<dbReference type="AlphaFoldDB" id="A0A839QIX5"/>
<dbReference type="GO" id="GO:0022857">
    <property type="term" value="F:transmembrane transporter activity"/>
    <property type="evidence" value="ECO:0007669"/>
    <property type="project" value="InterPro"/>
</dbReference>
<dbReference type="CDD" id="cd13611">
    <property type="entry name" value="PBP2_YehZ"/>
    <property type="match status" value="1"/>
</dbReference>
<evidence type="ECO:0000313" key="3">
    <source>
        <dbReference type="Proteomes" id="UP000523000"/>
    </source>
</evidence>
<evidence type="ECO:0000313" key="2">
    <source>
        <dbReference type="EMBL" id="MBB2994694.1"/>
    </source>
</evidence>
<keyword evidence="3" id="KW-1185">Reference proteome</keyword>
<proteinExistence type="predicted"/>
<dbReference type="SUPFAM" id="SSF53850">
    <property type="entry name" value="Periplasmic binding protein-like II"/>
    <property type="match status" value="1"/>
</dbReference>
<name>A0A839QIX5_9MICC</name>
<comment type="caution">
    <text evidence="2">The sequence shown here is derived from an EMBL/GenBank/DDBJ whole genome shotgun (WGS) entry which is preliminary data.</text>
</comment>
<dbReference type="Pfam" id="PF04069">
    <property type="entry name" value="OpuAC"/>
    <property type="match status" value="1"/>
</dbReference>
<dbReference type="Gene3D" id="3.40.190.10">
    <property type="entry name" value="Periplasmic binding protein-like II"/>
    <property type="match status" value="1"/>
</dbReference>
<dbReference type="GO" id="GO:0043190">
    <property type="term" value="C:ATP-binding cassette (ABC) transporter complex"/>
    <property type="evidence" value="ECO:0007669"/>
    <property type="project" value="InterPro"/>
</dbReference>
<dbReference type="EMBL" id="JACHVS010000001">
    <property type="protein sequence ID" value="MBB2994694.1"/>
    <property type="molecule type" value="Genomic_DNA"/>
</dbReference>
<evidence type="ECO:0000259" key="1">
    <source>
        <dbReference type="Pfam" id="PF04069"/>
    </source>
</evidence>
<feature type="domain" description="ABC-type glycine betaine transport system substrate-binding" evidence="1">
    <location>
        <begin position="65"/>
        <end position="335"/>
    </location>
</feature>
<gene>
    <name evidence="2" type="ORF">E9229_000885</name>
</gene>
<dbReference type="InterPro" id="IPR007210">
    <property type="entry name" value="ABC_Gly_betaine_transp_sub-bd"/>
</dbReference>
<dbReference type="Gene3D" id="3.40.190.120">
    <property type="entry name" value="Osmoprotection protein (prox), domain 2"/>
    <property type="match status" value="1"/>
</dbReference>
<protein>
    <submittedName>
        <fullName evidence="2">Osmoprotectant transport system substrate-binding protein</fullName>
    </submittedName>
</protein>
<dbReference type="Proteomes" id="UP000523000">
    <property type="component" value="Unassembled WGS sequence"/>
</dbReference>
<reference evidence="2 3" key="1">
    <citation type="submission" date="2020-08" db="EMBL/GenBank/DDBJ databases">
        <title>Sequencing the genomes of 1000 actinobacteria strains.</title>
        <authorList>
            <person name="Klenk H.-P."/>
        </authorList>
    </citation>
    <scope>NUCLEOTIDE SEQUENCE [LARGE SCALE GENOMIC DNA]</scope>
    <source>
        <strain evidence="2 3">DSM 22826</strain>
    </source>
</reference>
<sequence length="345" mass="37226">MKNRHHLRAQAGRRGRIRRVGSLLAIMGCLGLAATGCGLEPASSYVPPAGQGSIKPIEGLPQNASLVITSKNFTEQLILGKIAVLAAQAAGFKVSDMSNVPGSQPARKLMTTGQADMMWEYLGSAWISYMGHAEGIPDKQKQWQAVHDEDLGNGITWGEPAPLNNTYALAVRSEAVEQLGNISKMSQIADLPVSERTFCLESEFNSRPDGFNPMLKAYGLTRGAADGVPDENIGIFDTGAVYSATDQGVCNFGEVFTTDGRIDALDLTVLEDDRHFFPAYNVAPVFLTATLEKYPQLQDVFAQISPLLTDESMRALNYKVDVAGEEPADVAFNWMVSEGLITPAP</sequence>
<organism evidence="2 3">
    <name type="scientific">Paeniglutamicibacter cryotolerans</name>
    <dbReference type="NCBI Taxonomy" id="670079"/>
    <lineage>
        <taxon>Bacteria</taxon>
        <taxon>Bacillati</taxon>
        <taxon>Actinomycetota</taxon>
        <taxon>Actinomycetes</taxon>
        <taxon>Micrococcales</taxon>
        <taxon>Micrococcaceae</taxon>
        <taxon>Paeniglutamicibacter</taxon>
    </lineage>
</organism>
<accession>A0A839QIX5</accession>